<dbReference type="AlphaFoldDB" id="A0AAD9S915"/>
<sequence length="115" mass="13144">MCTSLHRYRALCQDVLVAVLPNTHTYTLWVHKSNPDLHNLWVPTYYGNYSNAHDGWCMYTRHGKGQRGNKPLSQHMLEGQIQRSWSASAAESSVHVPSLLYGVVICMFWVTSLSH</sequence>
<dbReference type="Proteomes" id="UP001265746">
    <property type="component" value="Unassembled WGS sequence"/>
</dbReference>
<proteinExistence type="predicted"/>
<evidence type="ECO:0000313" key="2">
    <source>
        <dbReference type="Proteomes" id="UP001265746"/>
    </source>
</evidence>
<keyword evidence="2" id="KW-1185">Reference proteome</keyword>
<gene>
    <name evidence="1" type="ORF">N8I77_010036</name>
</gene>
<organism evidence="1 2">
    <name type="scientific">Phomopsis amygdali</name>
    <name type="common">Fusicoccum amygdali</name>
    <dbReference type="NCBI Taxonomy" id="1214568"/>
    <lineage>
        <taxon>Eukaryota</taxon>
        <taxon>Fungi</taxon>
        <taxon>Dikarya</taxon>
        <taxon>Ascomycota</taxon>
        <taxon>Pezizomycotina</taxon>
        <taxon>Sordariomycetes</taxon>
        <taxon>Sordariomycetidae</taxon>
        <taxon>Diaporthales</taxon>
        <taxon>Diaporthaceae</taxon>
        <taxon>Diaporthe</taxon>
    </lineage>
</organism>
<accession>A0AAD9S915</accession>
<name>A0AAD9S915_PHOAM</name>
<evidence type="ECO:0000313" key="1">
    <source>
        <dbReference type="EMBL" id="KAK2600509.1"/>
    </source>
</evidence>
<dbReference type="EMBL" id="JAUJFL010000006">
    <property type="protein sequence ID" value="KAK2600509.1"/>
    <property type="molecule type" value="Genomic_DNA"/>
</dbReference>
<protein>
    <submittedName>
        <fullName evidence="1">Uncharacterized protein</fullName>
    </submittedName>
</protein>
<comment type="caution">
    <text evidence="1">The sequence shown here is derived from an EMBL/GenBank/DDBJ whole genome shotgun (WGS) entry which is preliminary data.</text>
</comment>
<reference evidence="1" key="1">
    <citation type="submission" date="2023-06" db="EMBL/GenBank/DDBJ databases">
        <authorList>
            <person name="Noh H."/>
        </authorList>
    </citation>
    <scope>NUCLEOTIDE SEQUENCE</scope>
    <source>
        <strain evidence="1">DUCC20226</strain>
    </source>
</reference>